<dbReference type="InterPro" id="IPR027417">
    <property type="entry name" value="P-loop_NTPase"/>
</dbReference>
<keyword evidence="2" id="KW-0067">ATP-binding</keyword>
<protein>
    <recommendedName>
        <fullName evidence="4">Dephospho-CoA kinase</fullName>
    </recommendedName>
</protein>
<dbReference type="PANTHER" id="PTHR10695:SF46">
    <property type="entry name" value="BIFUNCTIONAL COENZYME A SYNTHASE-RELATED"/>
    <property type="match status" value="1"/>
</dbReference>
<keyword evidence="1" id="KW-0547">Nucleotide-binding</keyword>
<dbReference type="PANTHER" id="PTHR10695">
    <property type="entry name" value="DEPHOSPHO-COA KINASE-RELATED"/>
    <property type="match status" value="1"/>
</dbReference>
<dbReference type="PROSITE" id="PS51219">
    <property type="entry name" value="DPCK"/>
    <property type="match status" value="1"/>
</dbReference>
<dbReference type="HAMAP" id="MF_00376">
    <property type="entry name" value="Dephospho_CoA_kinase"/>
    <property type="match status" value="1"/>
</dbReference>
<dbReference type="InterPro" id="IPR001977">
    <property type="entry name" value="Depp_CoAkinase"/>
</dbReference>
<dbReference type="GO" id="GO:0004140">
    <property type="term" value="F:dephospho-CoA kinase activity"/>
    <property type="evidence" value="ECO:0007669"/>
    <property type="project" value="InterPro"/>
</dbReference>
<gene>
    <name evidence="3" type="ORF">METZ01_LOCUS138923</name>
</gene>
<dbReference type="AlphaFoldDB" id="A0A381ZA50"/>
<organism evidence="3">
    <name type="scientific">marine metagenome</name>
    <dbReference type="NCBI Taxonomy" id="408172"/>
    <lineage>
        <taxon>unclassified sequences</taxon>
        <taxon>metagenomes</taxon>
        <taxon>ecological metagenomes</taxon>
    </lineage>
</organism>
<evidence type="ECO:0000313" key="3">
    <source>
        <dbReference type="EMBL" id="SVA86069.1"/>
    </source>
</evidence>
<dbReference type="SUPFAM" id="SSF52540">
    <property type="entry name" value="P-loop containing nucleoside triphosphate hydrolases"/>
    <property type="match status" value="1"/>
</dbReference>
<proteinExistence type="inferred from homology"/>
<sequence length="171" mass="19766">MEADELAKEAITKGTDGFMQVVDCFGESILNESGEIDRDLMRERIFSDHVMKSKLESIIHPLVGNKILEKIAESIALYTVVEVPLIFETNSMKNYDRILVIDCYQSLQLERSTRRDKNSQELIQKIIDSQCTREERLSIANDVIANNGSLEELKHKIKETHYFYTELIKHD</sequence>
<name>A0A381ZA50_9ZZZZ</name>
<evidence type="ECO:0008006" key="4">
    <source>
        <dbReference type="Google" id="ProtNLM"/>
    </source>
</evidence>
<evidence type="ECO:0000256" key="1">
    <source>
        <dbReference type="ARBA" id="ARBA00022741"/>
    </source>
</evidence>
<dbReference type="Gene3D" id="3.40.50.300">
    <property type="entry name" value="P-loop containing nucleotide triphosphate hydrolases"/>
    <property type="match status" value="1"/>
</dbReference>
<accession>A0A381ZA50</accession>
<dbReference type="CDD" id="cd02022">
    <property type="entry name" value="DPCK"/>
    <property type="match status" value="1"/>
</dbReference>
<reference evidence="3" key="1">
    <citation type="submission" date="2018-05" db="EMBL/GenBank/DDBJ databases">
        <authorList>
            <person name="Lanie J.A."/>
            <person name="Ng W.-L."/>
            <person name="Kazmierczak K.M."/>
            <person name="Andrzejewski T.M."/>
            <person name="Davidsen T.M."/>
            <person name="Wayne K.J."/>
            <person name="Tettelin H."/>
            <person name="Glass J.I."/>
            <person name="Rusch D."/>
            <person name="Podicherti R."/>
            <person name="Tsui H.-C.T."/>
            <person name="Winkler M.E."/>
        </authorList>
    </citation>
    <scope>NUCLEOTIDE SEQUENCE</scope>
</reference>
<dbReference type="GO" id="GO:0015937">
    <property type="term" value="P:coenzyme A biosynthetic process"/>
    <property type="evidence" value="ECO:0007669"/>
    <property type="project" value="InterPro"/>
</dbReference>
<dbReference type="NCBIfam" id="TIGR00152">
    <property type="entry name" value="dephospho-CoA kinase"/>
    <property type="match status" value="1"/>
</dbReference>
<evidence type="ECO:0000256" key="2">
    <source>
        <dbReference type="ARBA" id="ARBA00022840"/>
    </source>
</evidence>
<dbReference type="Pfam" id="PF01121">
    <property type="entry name" value="CoaE"/>
    <property type="match status" value="1"/>
</dbReference>
<dbReference type="EMBL" id="UINC01020512">
    <property type="protein sequence ID" value="SVA86069.1"/>
    <property type="molecule type" value="Genomic_DNA"/>
</dbReference>
<dbReference type="GO" id="GO:0005524">
    <property type="term" value="F:ATP binding"/>
    <property type="evidence" value="ECO:0007669"/>
    <property type="project" value="UniProtKB-KW"/>
</dbReference>